<gene>
    <name evidence="4" type="ORF">PAXRUDRAFT_824114</name>
</gene>
<feature type="compositionally biased region" description="Basic and acidic residues" evidence="2">
    <location>
        <begin position="761"/>
        <end position="770"/>
    </location>
</feature>
<evidence type="ECO:0000256" key="1">
    <source>
        <dbReference type="SAM" id="Coils"/>
    </source>
</evidence>
<dbReference type="Proteomes" id="UP000054538">
    <property type="component" value="Unassembled WGS sequence"/>
</dbReference>
<evidence type="ECO:0000313" key="4">
    <source>
        <dbReference type="EMBL" id="KIK98205.1"/>
    </source>
</evidence>
<feature type="region of interest" description="Disordered" evidence="2">
    <location>
        <begin position="123"/>
        <end position="154"/>
    </location>
</feature>
<feature type="compositionally biased region" description="Low complexity" evidence="2">
    <location>
        <begin position="542"/>
        <end position="567"/>
    </location>
</feature>
<name>A0A0D0EBU0_9AGAM</name>
<dbReference type="OrthoDB" id="2670688at2759"/>
<feature type="region of interest" description="Disordered" evidence="2">
    <location>
        <begin position="629"/>
        <end position="655"/>
    </location>
</feature>
<accession>A0A0D0EBU0</accession>
<dbReference type="EMBL" id="KN824902">
    <property type="protein sequence ID" value="KIK98205.1"/>
    <property type="molecule type" value="Genomic_DNA"/>
</dbReference>
<keyword evidence="1" id="KW-0175">Coiled coil</keyword>
<evidence type="ECO:0000256" key="3">
    <source>
        <dbReference type="SAM" id="Phobius"/>
    </source>
</evidence>
<feature type="region of interest" description="Disordered" evidence="2">
    <location>
        <begin position="538"/>
        <end position="580"/>
    </location>
</feature>
<dbReference type="HOGENOM" id="CLU_017862_0_0_1"/>
<reference evidence="4 5" key="1">
    <citation type="submission" date="2014-04" db="EMBL/GenBank/DDBJ databases">
        <authorList>
            <consortium name="DOE Joint Genome Institute"/>
            <person name="Kuo A."/>
            <person name="Kohler A."/>
            <person name="Jargeat P."/>
            <person name="Nagy L.G."/>
            <person name="Floudas D."/>
            <person name="Copeland A."/>
            <person name="Barry K.W."/>
            <person name="Cichocki N."/>
            <person name="Veneault-Fourrey C."/>
            <person name="LaButti K."/>
            <person name="Lindquist E.A."/>
            <person name="Lipzen A."/>
            <person name="Lundell T."/>
            <person name="Morin E."/>
            <person name="Murat C."/>
            <person name="Sun H."/>
            <person name="Tunlid A."/>
            <person name="Henrissat B."/>
            <person name="Grigoriev I.V."/>
            <person name="Hibbett D.S."/>
            <person name="Martin F."/>
            <person name="Nordberg H.P."/>
            <person name="Cantor M.N."/>
            <person name="Hua S.X."/>
        </authorList>
    </citation>
    <scope>NUCLEOTIDE SEQUENCE [LARGE SCALE GENOMIC DNA]</scope>
    <source>
        <strain evidence="4 5">Ve08.2h10</strain>
    </source>
</reference>
<feature type="region of interest" description="Disordered" evidence="2">
    <location>
        <begin position="667"/>
        <end position="736"/>
    </location>
</feature>
<dbReference type="InParanoid" id="A0A0D0EBU0"/>
<dbReference type="STRING" id="930991.A0A0D0EBU0"/>
<protein>
    <submittedName>
        <fullName evidence="4">Unplaced genomic scaffold scaffold_80, whole genome shotgun sequence</fullName>
    </submittedName>
</protein>
<feature type="region of interest" description="Disordered" evidence="2">
    <location>
        <begin position="761"/>
        <end position="786"/>
    </location>
</feature>
<reference evidence="5" key="2">
    <citation type="submission" date="2015-01" db="EMBL/GenBank/DDBJ databases">
        <title>Evolutionary Origins and Diversification of the Mycorrhizal Mutualists.</title>
        <authorList>
            <consortium name="DOE Joint Genome Institute"/>
            <consortium name="Mycorrhizal Genomics Consortium"/>
            <person name="Kohler A."/>
            <person name="Kuo A."/>
            <person name="Nagy L.G."/>
            <person name="Floudas D."/>
            <person name="Copeland A."/>
            <person name="Barry K.W."/>
            <person name="Cichocki N."/>
            <person name="Veneault-Fourrey C."/>
            <person name="LaButti K."/>
            <person name="Lindquist E.A."/>
            <person name="Lipzen A."/>
            <person name="Lundell T."/>
            <person name="Morin E."/>
            <person name="Murat C."/>
            <person name="Riley R."/>
            <person name="Ohm R."/>
            <person name="Sun H."/>
            <person name="Tunlid A."/>
            <person name="Henrissat B."/>
            <person name="Grigoriev I.V."/>
            <person name="Hibbett D.S."/>
            <person name="Martin F."/>
        </authorList>
    </citation>
    <scope>NUCLEOTIDE SEQUENCE [LARGE SCALE GENOMIC DNA]</scope>
    <source>
        <strain evidence="5">Ve08.2h10</strain>
    </source>
</reference>
<feature type="region of interest" description="Disordered" evidence="2">
    <location>
        <begin position="1"/>
        <end position="39"/>
    </location>
</feature>
<feature type="transmembrane region" description="Helical" evidence="3">
    <location>
        <begin position="795"/>
        <end position="818"/>
    </location>
</feature>
<feature type="region of interest" description="Disordered" evidence="2">
    <location>
        <begin position="292"/>
        <end position="314"/>
    </location>
</feature>
<keyword evidence="5" id="KW-1185">Reference proteome</keyword>
<feature type="compositionally biased region" description="Low complexity" evidence="2">
    <location>
        <begin position="123"/>
        <end position="146"/>
    </location>
</feature>
<evidence type="ECO:0000256" key="2">
    <source>
        <dbReference type="SAM" id="MobiDB-lite"/>
    </source>
</evidence>
<sequence length="844" mass="92355">MLAASASVTPRPRPPARSRRTSSYVKSSPPPPYRAAPVDPLAQNVHARISAESLRGEWTHLSLSAQSDQWNEQSREELSDLLHMADEIIKDREHELNVTTAACKTLYENNLELKDRHKALLARLPPSPASSSPLSSSASSPTSPGSQLPQSPHYYTADVSRTSSHASLRAPRLRQHYRRVSVSPADLALLSDQNAELLAKLERLEAESTQADQSGRRKLRTLEKEIQGLRDELEKTRARSDELEEKARVVSGITAQRDEEVERKKREREERFRALRGKTESEAKETEVRDFAPGGALSTQGNPLGLGHPSKIRFPPRRRHISEAVLLPPRSGDDAVPERLRRVSLQTGLSRSASQPNHFRFPDPVQSPISSTHEYALVSQLLLKIQELEETNAQITEQQGRTATQLEAVQKDATSLRLAYESLGDGEGVEWIAEDDEGSPKAGDEEEDETIRFASLRRSLSAEPSIDFAGGIGADMQSSLRQAVVPDHVPVIAHPRARRSVVGLFDSPRGRMDSSSLSASENTPSVLELMIPGLPPVPFVPQPSNSATTSSASRSPSPSPILSPTLAGAISPPLEDALSRPTLDSELGAAFDGKWDNGEGQDDHLENFHFRTPSLIGLTSIFPGTEDVGSTRSISSTHTQSAISPAHSQVQRSTDAFTSALSISRGSTRLHPGAWQGDQSTGLWSPPDSKSETPAEKKRRKSQTIRMRTAHWNEGRFGGTLLPSEKHDSADIARPSTPVPERLATAFEAIVDTISRSKSDTDLSFARDGRSGSAESSPVVIHSRSNTEHPRQRGIVAFVLEIWLWLQFAIIVIVFVWAMAKRGPKSVLEEAGRRKIGTSRGAGQ</sequence>
<keyword evidence="3" id="KW-0472">Membrane</keyword>
<organism evidence="4 5">
    <name type="scientific">Paxillus rubicundulus Ve08.2h10</name>
    <dbReference type="NCBI Taxonomy" id="930991"/>
    <lineage>
        <taxon>Eukaryota</taxon>
        <taxon>Fungi</taxon>
        <taxon>Dikarya</taxon>
        <taxon>Basidiomycota</taxon>
        <taxon>Agaricomycotina</taxon>
        <taxon>Agaricomycetes</taxon>
        <taxon>Agaricomycetidae</taxon>
        <taxon>Boletales</taxon>
        <taxon>Paxilineae</taxon>
        <taxon>Paxillaceae</taxon>
        <taxon>Paxillus</taxon>
    </lineage>
</organism>
<feature type="compositionally biased region" description="Low complexity" evidence="2">
    <location>
        <begin position="1"/>
        <end position="10"/>
    </location>
</feature>
<feature type="coiled-coil region" evidence="1">
    <location>
        <begin position="187"/>
        <end position="246"/>
    </location>
</feature>
<dbReference type="AlphaFoldDB" id="A0A0D0EBU0"/>
<keyword evidence="3" id="KW-1133">Transmembrane helix</keyword>
<evidence type="ECO:0000313" key="5">
    <source>
        <dbReference type="Proteomes" id="UP000054538"/>
    </source>
</evidence>
<proteinExistence type="predicted"/>
<keyword evidence="3" id="KW-0812">Transmembrane</keyword>